<dbReference type="PANTHER" id="PTHR31899:SF9">
    <property type="entry name" value="BETA-CAROTENE 3-HYDROXYLASE 1, CHLOROPLASTIC"/>
    <property type="match status" value="1"/>
</dbReference>
<feature type="transmembrane region" description="Helical" evidence="4">
    <location>
        <begin position="50"/>
        <end position="69"/>
    </location>
</feature>
<feature type="transmembrane region" description="Helical" evidence="4">
    <location>
        <begin position="6"/>
        <end position="29"/>
    </location>
</feature>
<dbReference type="AlphaFoldDB" id="A0A0S7BWU6"/>
<comment type="similarity">
    <text evidence="1">Belongs to the sterol desaturase family.</text>
</comment>
<dbReference type="InterPro" id="IPR006694">
    <property type="entry name" value="Fatty_acid_hydroxylase"/>
</dbReference>
<evidence type="ECO:0000313" key="7">
    <source>
        <dbReference type="Proteomes" id="UP000053091"/>
    </source>
</evidence>
<keyword evidence="4" id="KW-0472">Membrane</keyword>
<dbReference type="PATRIC" id="fig|1678841.3.peg.895"/>
<dbReference type="EMBL" id="DF968182">
    <property type="protein sequence ID" value="GAP42658.1"/>
    <property type="molecule type" value="Genomic_DNA"/>
</dbReference>
<proteinExistence type="inferred from homology"/>
<dbReference type="STRING" id="1678841.TBC1_11790"/>
<dbReference type="RefSeq" id="WP_062038799.1">
    <property type="nucleotide sequence ID" value="NZ_DF968182.1"/>
</dbReference>
<dbReference type="PANTHER" id="PTHR31899">
    <property type="entry name" value="BETA-CAROTENE 3-HYDROXYLASE 1, CHLOROPLASTIC"/>
    <property type="match status" value="1"/>
</dbReference>
<evidence type="ECO:0000259" key="5">
    <source>
        <dbReference type="Pfam" id="PF04116"/>
    </source>
</evidence>
<keyword evidence="3" id="KW-0560">Oxidoreductase</keyword>
<sequence>MNFLIYILIVLALFFFMEFMAWFTHKYVMHGFLWVLHKDHHIRDGRKVEWNDVFAVIFAVPSILLIYFGVVNPNYYLLSAGIGILLYGMAYFMFHDVYVHQRIPILRNFSNRYLRATVKAHLEHHNPHAHYNYGFLIAPLKYYLEEFSRKKAAQK</sequence>
<accession>A0A0S7BWU6</accession>
<evidence type="ECO:0000313" key="6">
    <source>
        <dbReference type="EMBL" id="GAP42658.1"/>
    </source>
</evidence>
<evidence type="ECO:0000256" key="3">
    <source>
        <dbReference type="ARBA" id="ARBA00023002"/>
    </source>
</evidence>
<dbReference type="InterPro" id="IPR045019">
    <property type="entry name" value="BETA-OHASE-like"/>
</dbReference>
<evidence type="ECO:0000256" key="4">
    <source>
        <dbReference type="SAM" id="Phobius"/>
    </source>
</evidence>
<keyword evidence="2" id="KW-0125">Carotenoid biosynthesis</keyword>
<dbReference type="GO" id="GO:0016119">
    <property type="term" value="P:carotene metabolic process"/>
    <property type="evidence" value="ECO:0007669"/>
    <property type="project" value="TreeGrafter"/>
</dbReference>
<protein>
    <submittedName>
        <fullName evidence="6">Fatty acid hydroxylase superfamily</fullName>
    </submittedName>
</protein>
<feature type="domain" description="Fatty acid hydroxylase" evidence="5">
    <location>
        <begin position="11"/>
        <end position="136"/>
    </location>
</feature>
<evidence type="ECO:0000256" key="2">
    <source>
        <dbReference type="ARBA" id="ARBA00022746"/>
    </source>
</evidence>
<feature type="transmembrane region" description="Helical" evidence="4">
    <location>
        <begin position="75"/>
        <end position="94"/>
    </location>
</feature>
<dbReference type="GO" id="GO:0005506">
    <property type="term" value="F:iron ion binding"/>
    <property type="evidence" value="ECO:0007669"/>
    <property type="project" value="InterPro"/>
</dbReference>
<keyword evidence="4" id="KW-1133">Transmembrane helix</keyword>
<dbReference type="Proteomes" id="UP000053091">
    <property type="component" value="Unassembled WGS sequence"/>
</dbReference>
<gene>
    <name evidence="6" type="ORF">TBC1_11790</name>
</gene>
<dbReference type="GO" id="GO:0010291">
    <property type="term" value="F:beta-carotene 3-hydroxylase activity"/>
    <property type="evidence" value="ECO:0007669"/>
    <property type="project" value="TreeGrafter"/>
</dbReference>
<name>A0A0S7BWU6_9BACT</name>
<keyword evidence="4" id="KW-0812">Transmembrane</keyword>
<dbReference type="Pfam" id="PF04116">
    <property type="entry name" value="FA_hydroxylase"/>
    <property type="match status" value="1"/>
</dbReference>
<reference evidence="6" key="1">
    <citation type="journal article" date="2015" name="Genome Announc.">
        <title>Draft Genome Sequence of Bacteroidales Strain TBC1, a Novel Isolate from a Methanogenic Wastewater Treatment System.</title>
        <authorList>
            <person name="Tourlousse D.M."/>
            <person name="Matsuura N."/>
            <person name="Sun L."/>
            <person name="Toyonaga M."/>
            <person name="Kuroda K."/>
            <person name="Ohashi A."/>
            <person name="Cruz R."/>
            <person name="Yamaguchi T."/>
            <person name="Sekiguchi Y."/>
        </authorList>
    </citation>
    <scope>NUCLEOTIDE SEQUENCE [LARGE SCALE GENOMIC DNA]</scope>
    <source>
        <strain evidence="6">TBC1</strain>
    </source>
</reference>
<evidence type="ECO:0000256" key="1">
    <source>
        <dbReference type="ARBA" id="ARBA00009324"/>
    </source>
</evidence>
<dbReference type="GO" id="GO:0016123">
    <property type="term" value="P:xanthophyll biosynthetic process"/>
    <property type="evidence" value="ECO:0007669"/>
    <property type="project" value="TreeGrafter"/>
</dbReference>
<keyword evidence="7" id="KW-1185">Reference proteome</keyword>
<organism evidence="6">
    <name type="scientific">Lentimicrobium saccharophilum</name>
    <dbReference type="NCBI Taxonomy" id="1678841"/>
    <lineage>
        <taxon>Bacteria</taxon>
        <taxon>Pseudomonadati</taxon>
        <taxon>Bacteroidota</taxon>
        <taxon>Bacteroidia</taxon>
        <taxon>Bacteroidales</taxon>
        <taxon>Lentimicrobiaceae</taxon>
        <taxon>Lentimicrobium</taxon>
    </lineage>
</organism>